<evidence type="ECO:0000259" key="1">
    <source>
        <dbReference type="Pfam" id="PF25244"/>
    </source>
</evidence>
<dbReference type="SUPFAM" id="SSF53098">
    <property type="entry name" value="Ribonuclease H-like"/>
    <property type="match status" value="1"/>
</dbReference>
<feature type="domain" description="PML C-terminal" evidence="1">
    <location>
        <begin position="90"/>
        <end position="140"/>
    </location>
</feature>
<evidence type="ECO:0000313" key="3">
    <source>
        <dbReference type="Proteomes" id="UP001152795"/>
    </source>
</evidence>
<proteinExistence type="predicted"/>
<dbReference type="InterPro" id="IPR057617">
    <property type="entry name" value="PML_C"/>
</dbReference>
<protein>
    <submittedName>
        <fullName evidence="2">Maternal exuperantia</fullName>
    </submittedName>
</protein>
<accession>A0A7D9EEH4</accession>
<sequence>MEEFCQMVVGFSDTLPALWELFPDRRSCSHENLAKDLLDSTYDAHNALGDVQMLHMLSSQFIGDQLLLRHSFSTSWFQEYTIFLEQKRANLQTFQPLLHSKAVSKGIADKMAASGLQYRHFLLAYQQEGNDGVSNVLMEKF</sequence>
<dbReference type="OrthoDB" id="5966647at2759"/>
<dbReference type="InterPro" id="IPR012337">
    <property type="entry name" value="RNaseH-like_sf"/>
</dbReference>
<reference evidence="2" key="1">
    <citation type="submission" date="2020-04" db="EMBL/GenBank/DDBJ databases">
        <authorList>
            <person name="Alioto T."/>
            <person name="Alioto T."/>
            <person name="Gomez Garrido J."/>
        </authorList>
    </citation>
    <scope>NUCLEOTIDE SEQUENCE</scope>
    <source>
        <strain evidence="2">A484AB</strain>
    </source>
</reference>
<dbReference type="GO" id="GO:0003676">
    <property type="term" value="F:nucleic acid binding"/>
    <property type="evidence" value="ECO:0007669"/>
    <property type="project" value="InterPro"/>
</dbReference>
<dbReference type="Pfam" id="PF25244">
    <property type="entry name" value="PML_C"/>
    <property type="match status" value="1"/>
</dbReference>
<gene>
    <name evidence="2" type="ORF">PACLA_8A042587</name>
</gene>
<dbReference type="Gene3D" id="3.30.420.10">
    <property type="entry name" value="Ribonuclease H-like superfamily/Ribonuclease H"/>
    <property type="match status" value="1"/>
</dbReference>
<dbReference type="AlphaFoldDB" id="A0A7D9EEH4"/>
<comment type="caution">
    <text evidence="2">The sequence shown here is derived from an EMBL/GenBank/DDBJ whole genome shotgun (WGS) entry which is preliminary data.</text>
</comment>
<keyword evidence="3" id="KW-1185">Reference proteome</keyword>
<organism evidence="2 3">
    <name type="scientific">Paramuricea clavata</name>
    <name type="common">Red gorgonian</name>
    <name type="synonym">Violescent sea-whip</name>
    <dbReference type="NCBI Taxonomy" id="317549"/>
    <lineage>
        <taxon>Eukaryota</taxon>
        <taxon>Metazoa</taxon>
        <taxon>Cnidaria</taxon>
        <taxon>Anthozoa</taxon>
        <taxon>Octocorallia</taxon>
        <taxon>Malacalcyonacea</taxon>
        <taxon>Plexauridae</taxon>
        <taxon>Paramuricea</taxon>
    </lineage>
</organism>
<dbReference type="InterPro" id="IPR036397">
    <property type="entry name" value="RNaseH_sf"/>
</dbReference>
<dbReference type="Proteomes" id="UP001152795">
    <property type="component" value="Unassembled WGS sequence"/>
</dbReference>
<evidence type="ECO:0000313" key="2">
    <source>
        <dbReference type="EMBL" id="CAB4008451.1"/>
    </source>
</evidence>
<dbReference type="EMBL" id="CACRXK020006127">
    <property type="protein sequence ID" value="CAB4008451.1"/>
    <property type="molecule type" value="Genomic_DNA"/>
</dbReference>
<name>A0A7D9EEH4_PARCT</name>